<dbReference type="InterPro" id="IPR052462">
    <property type="entry name" value="SLIRP/GR-RBP-like"/>
</dbReference>
<dbReference type="Proteomes" id="UP001363151">
    <property type="component" value="Unassembled WGS sequence"/>
</dbReference>
<feature type="domain" description="RRM" evidence="4">
    <location>
        <begin position="45"/>
        <end position="122"/>
    </location>
</feature>
<reference evidence="5 6" key="1">
    <citation type="submission" date="2024-03" db="EMBL/GenBank/DDBJ databases">
        <title>Aureococcus anophagefferens CCMP1851 and Kratosvirus quantuckense: Draft genome of a second virus-susceptible host strain in the model system.</title>
        <authorList>
            <person name="Chase E."/>
            <person name="Truchon A.R."/>
            <person name="Schepens W."/>
            <person name="Wilhelm S.W."/>
        </authorList>
    </citation>
    <scope>NUCLEOTIDE SEQUENCE [LARGE SCALE GENOMIC DNA]</scope>
    <source>
        <strain evidence="5 6">CCMP1851</strain>
    </source>
</reference>
<dbReference type="PANTHER" id="PTHR48027">
    <property type="entry name" value="HETEROGENEOUS NUCLEAR RIBONUCLEOPROTEIN 87F-RELATED"/>
    <property type="match status" value="1"/>
</dbReference>
<dbReference type="Gene3D" id="3.30.70.330">
    <property type="match status" value="1"/>
</dbReference>
<evidence type="ECO:0000313" key="6">
    <source>
        <dbReference type="Proteomes" id="UP001363151"/>
    </source>
</evidence>
<name>A0ABR1GD86_AURAN</name>
<dbReference type="SUPFAM" id="SSF54928">
    <property type="entry name" value="RNA-binding domain, RBD"/>
    <property type="match status" value="1"/>
</dbReference>
<sequence>MTSNKEEATRKYLARRGDSLNAAQRAALAGVAPPAAAGADGDRADKVFVGNLPFSTTAPGSGHVRRYEIKGAKIVADRATNRSKGFGFVTFATEADAAAAVQAFAGVSVEGGRCPRADDPDEPAAPMAHTARAEAAGGDSLDAAEALSPRAAAAALNTGSEDACTSNP</sequence>
<evidence type="ECO:0000259" key="4">
    <source>
        <dbReference type="PROSITE" id="PS50102"/>
    </source>
</evidence>
<evidence type="ECO:0000256" key="3">
    <source>
        <dbReference type="SAM" id="MobiDB-lite"/>
    </source>
</evidence>
<accession>A0ABR1GD86</accession>
<dbReference type="InterPro" id="IPR000504">
    <property type="entry name" value="RRM_dom"/>
</dbReference>
<evidence type="ECO:0000256" key="1">
    <source>
        <dbReference type="ARBA" id="ARBA00022884"/>
    </source>
</evidence>
<evidence type="ECO:0000313" key="5">
    <source>
        <dbReference type="EMBL" id="KAK7253870.1"/>
    </source>
</evidence>
<proteinExistence type="predicted"/>
<dbReference type="Pfam" id="PF00076">
    <property type="entry name" value="RRM_1"/>
    <property type="match status" value="1"/>
</dbReference>
<dbReference type="InterPro" id="IPR012677">
    <property type="entry name" value="Nucleotide-bd_a/b_plait_sf"/>
</dbReference>
<feature type="region of interest" description="Disordered" evidence="3">
    <location>
        <begin position="111"/>
        <end position="140"/>
    </location>
</feature>
<dbReference type="InterPro" id="IPR035979">
    <property type="entry name" value="RBD_domain_sf"/>
</dbReference>
<keyword evidence="6" id="KW-1185">Reference proteome</keyword>
<comment type="caution">
    <text evidence="5">The sequence shown here is derived from an EMBL/GenBank/DDBJ whole genome shotgun (WGS) entry which is preliminary data.</text>
</comment>
<dbReference type="EMBL" id="JBBJCI010000034">
    <property type="protein sequence ID" value="KAK7253870.1"/>
    <property type="molecule type" value="Genomic_DNA"/>
</dbReference>
<organism evidence="5 6">
    <name type="scientific">Aureococcus anophagefferens</name>
    <name type="common">Harmful bloom alga</name>
    <dbReference type="NCBI Taxonomy" id="44056"/>
    <lineage>
        <taxon>Eukaryota</taxon>
        <taxon>Sar</taxon>
        <taxon>Stramenopiles</taxon>
        <taxon>Ochrophyta</taxon>
        <taxon>Pelagophyceae</taxon>
        <taxon>Pelagomonadales</taxon>
        <taxon>Pelagomonadaceae</taxon>
        <taxon>Aureococcus</taxon>
    </lineage>
</organism>
<dbReference type="PROSITE" id="PS50102">
    <property type="entry name" value="RRM"/>
    <property type="match status" value="1"/>
</dbReference>
<protein>
    <submittedName>
        <fullName evidence="5">RNA binding protein</fullName>
    </submittedName>
</protein>
<gene>
    <name evidence="5" type="primary">myef2</name>
    <name evidence="5" type="ORF">SO694_00002834</name>
</gene>
<dbReference type="SMART" id="SM00360">
    <property type="entry name" value="RRM"/>
    <property type="match status" value="1"/>
</dbReference>
<evidence type="ECO:0000256" key="2">
    <source>
        <dbReference type="PROSITE-ProRule" id="PRU00176"/>
    </source>
</evidence>
<keyword evidence="1 2" id="KW-0694">RNA-binding</keyword>